<evidence type="ECO:0000313" key="2">
    <source>
        <dbReference type="Proteomes" id="UP001497482"/>
    </source>
</evidence>
<evidence type="ECO:0000313" key="1">
    <source>
        <dbReference type="EMBL" id="CAL1616430.1"/>
    </source>
</evidence>
<organism evidence="1 2">
    <name type="scientific">Knipowitschia caucasica</name>
    <name type="common">Caucasian dwarf goby</name>
    <name type="synonym">Pomatoschistus caucasicus</name>
    <dbReference type="NCBI Taxonomy" id="637954"/>
    <lineage>
        <taxon>Eukaryota</taxon>
        <taxon>Metazoa</taxon>
        <taxon>Chordata</taxon>
        <taxon>Craniata</taxon>
        <taxon>Vertebrata</taxon>
        <taxon>Euteleostomi</taxon>
        <taxon>Actinopterygii</taxon>
        <taxon>Neopterygii</taxon>
        <taxon>Teleostei</taxon>
        <taxon>Neoteleostei</taxon>
        <taxon>Acanthomorphata</taxon>
        <taxon>Gobiaria</taxon>
        <taxon>Gobiiformes</taxon>
        <taxon>Gobioidei</taxon>
        <taxon>Gobiidae</taxon>
        <taxon>Gobiinae</taxon>
        <taxon>Knipowitschia</taxon>
    </lineage>
</organism>
<dbReference type="AlphaFoldDB" id="A0AAV2MT07"/>
<proteinExistence type="predicted"/>
<dbReference type="Proteomes" id="UP001497482">
    <property type="component" value="Chromosome 9"/>
</dbReference>
<protein>
    <submittedName>
        <fullName evidence="1">Uncharacterized protein</fullName>
    </submittedName>
</protein>
<sequence>MPLAIVALIRAEIAHILQTKADPTIVKLAFHVSRSVSIKREREAVDLSFIGLIKGLQKERLRRNHRAARGRRRKTASCQKLYRLV</sequence>
<dbReference type="EMBL" id="OZ035831">
    <property type="protein sequence ID" value="CAL1616430.1"/>
    <property type="molecule type" value="Genomic_DNA"/>
</dbReference>
<reference evidence="1 2" key="1">
    <citation type="submission" date="2024-04" db="EMBL/GenBank/DDBJ databases">
        <authorList>
            <person name="Waldvogel A.-M."/>
            <person name="Schoenle A."/>
        </authorList>
    </citation>
    <scope>NUCLEOTIDE SEQUENCE [LARGE SCALE GENOMIC DNA]</scope>
</reference>
<gene>
    <name evidence="1" type="ORF">KC01_LOCUS42186</name>
</gene>
<keyword evidence="2" id="KW-1185">Reference proteome</keyword>
<accession>A0AAV2MT07</accession>
<name>A0AAV2MT07_KNICA</name>